<keyword evidence="5" id="KW-1185">Reference proteome</keyword>
<sequence length="203" mass="22967">MITEETATTEESVTTEEWRTIAGFPSYEVSNLGRVRTKPHIKVRKNNSPFPVAGRIRKLQLNENGYLIVHVQDEAARKRALRVNVIVAEAFIGPRPAGMHVCHNNGIATDNRAENLRYDTLSNNQLDTVRHGTHFNASKTHCKRNHPLTPENVYVNPTTGGRRCLQCVKERNQPWLKADAEPGSGIVTHEPPAPRRGRNRRKR</sequence>
<evidence type="ECO:0000313" key="5">
    <source>
        <dbReference type="Proteomes" id="UP000243140"/>
    </source>
</evidence>
<name>A0ABX3SZ79_MYCMA</name>
<evidence type="ECO:0008006" key="6">
    <source>
        <dbReference type="Google" id="ProtNLM"/>
    </source>
</evidence>
<dbReference type="InterPro" id="IPR010902">
    <property type="entry name" value="NUMOD4"/>
</dbReference>
<evidence type="ECO:0000313" key="4">
    <source>
        <dbReference type="EMBL" id="ORA85057.1"/>
    </source>
</evidence>
<accession>A0ABX3SZ79</accession>
<dbReference type="Proteomes" id="UP000243140">
    <property type="component" value="Unassembled WGS sequence"/>
</dbReference>
<evidence type="ECO:0000256" key="1">
    <source>
        <dbReference type="SAM" id="MobiDB-lite"/>
    </source>
</evidence>
<evidence type="ECO:0000259" key="2">
    <source>
        <dbReference type="Pfam" id="PF07463"/>
    </source>
</evidence>
<dbReference type="Gene3D" id="3.90.75.20">
    <property type="match status" value="1"/>
</dbReference>
<gene>
    <name evidence="4" type="ORF">BST29_02385</name>
</gene>
<reference evidence="4 5" key="1">
    <citation type="submission" date="2017-02" db="EMBL/GenBank/DDBJ databases">
        <title>The new phylogeny of genus Mycobacterium.</title>
        <authorList>
            <person name="Tortoli E."/>
            <person name="Trovato A."/>
            <person name="Cirillo D.M."/>
        </authorList>
    </citation>
    <scope>NUCLEOTIDE SEQUENCE [LARGE SCALE GENOMIC DNA]</scope>
    <source>
        <strain evidence="4 5">IP1130001</strain>
    </source>
</reference>
<organism evidence="4 5">
    <name type="scientific">Mycobacterium malmoense</name>
    <dbReference type="NCBI Taxonomy" id="1780"/>
    <lineage>
        <taxon>Bacteria</taxon>
        <taxon>Bacillati</taxon>
        <taxon>Actinomycetota</taxon>
        <taxon>Actinomycetes</taxon>
        <taxon>Mycobacteriales</taxon>
        <taxon>Mycobacteriaceae</taxon>
        <taxon>Mycobacterium</taxon>
    </lineage>
</organism>
<dbReference type="Pfam" id="PF07463">
    <property type="entry name" value="NUMOD4"/>
    <property type="match status" value="1"/>
</dbReference>
<dbReference type="InterPro" id="IPR003615">
    <property type="entry name" value="HNH_nuc"/>
</dbReference>
<feature type="domain" description="NUMOD4" evidence="2">
    <location>
        <begin position="16"/>
        <end position="71"/>
    </location>
</feature>
<feature type="domain" description="HNH nuclease" evidence="3">
    <location>
        <begin position="85"/>
        <end position="125"/>
    </location>
</feature>
<proteinExistence type="predicted"/>
<comment type="caution">
    <text evidence="4">The sequence shown here is derived from an EMBL/GenBank/DDBJ whole genome shotgun (WGS) entry which is preliminary data.</text>
</comment>
<protein>
    <recommendedName>
        <fullName evidence="6">HNH endonuclease</fullName>
    </recommendedName>
</protein>
<dbReference type="InterPro" id="IPR044925">
    <property type="entry name" value="His-Me_finger_sf"/>
</dbReference>
<evidence type="ECO:0000259" key="3">
    <source>
        <dbReference type="Pfam" id="PF13392"/>
    </source>
</evidence>
<dbReference type="SUPFAM" id="SSF54060">
    <property type="entry name" value="His-Me finger endonucleases"/>
    <property type="match status" value="1"/>
</dbReference>
<dbReference type="EMBL" id="MVHV01000002">
    <property type="protein sequence ID" value="ORA85057.1"/>
    <property type="molecule type" value="Genomic_DNA"/>
</dbReference>
<feature type="region of interest" description="Disordered" evidence="1">
    <location>
        <begin position="176"/>
        <end position="203"/>
    </location>
</feature>
<dbReference type="Pfam" id="PF13392">
    <property type="entry name" value="HNH_3"/>
    <property type="match status" value="1"/>
</dbReference>